<sequence length="57" mass="6703">MNHVRKAIVILDIKQLLRYKEFLLKITTNPRTNVCTLCCDDCNGSCLNRKYIPVRTY</sequence>
<organism evidence="1">
    <name type="scientific">viral metagenome</name>
    <dbReference type="NCBI Taxonomy" id="1070528"/>
    <lineage>
        <taxon>unclassified sequences</taxon>
        <taxon>metagenomes</taxon>
        <taxon>organismal metagenomes</taxon>
    </lineage>
</organism>
<dbReference type="EMBL" id="MN740480">
    <property type="protein sequence ID" value="QHU29022.1"/>
    <property type="molecule type" value="Genomic_DNA"/>
</dbReference>
<name>A0A6C0LIN0_9ZZZZ</name>
<reference evidence="1" key="1">
    <citation type="journal article" date="2020" name="Nature">
        <title>Giant virus diversity and host interactions through global metagenomics.</title>
        <authorList>
            <person name="Schulz F."/>
            <person name="Roux S."/>
            <person name="Paez-Espino D."/>
            <person name="Jungbluth S."/>
            <person name="Walsh D.A."/>
            <person name="Denef V.J."/>
            <person name="McMahon K.D."/>
            <person name="Konstantinidis K.T."/>
            <person name="Eloe-Fadrosh E.A."/>
            <person name="Kyrpides N.C."/>
            <person name="Woyke T."/>
        </authorList>
    </citation>
    <scope>NUCLEOTIDE SEQUENCE</scope>
    <source>
        <strain evidence="1">GVMAG-M-3300027804-47</strain>
    </source>
</reference>
<dbReference type="AlphaFoldDB" id="A0A6C0LIN0"/>
<evidence type="ECO:0000313" key="1">
    <source>
        <dbReference type="EMBL" id="QHU29022.1"/>
    </source>
</evidence>
<proteinExistence type="predicted"/>
<accession>A0A6C0LIN0</accession>
<protein>
    <submittedName>
        <fullName evidence="1">Uncharacterized protein</fullName>
    </submittedName>
</protein>